<feature type="transmembrane region" description="Helical" evidence="6">
    <location>
        <begin position="320"/>
        <end position="341"/>
    </location>
</feature>
<feature type="transmembrane region" description="Helical" evidence="6">
    <location>
        <begin position="253"/>
        <end position="272"/>
    </location>
</feature>
<keyword evidence="5 6" id="KW-0472">Membrane</keyword>
<keyword evidence="8" id="KW-1185">Reference proteome</keyword>
<evidence type="ECO:0000313" key="8">
    <source>
        <dbReference type="Proteomes" id="UP000288603"/>
    </source>
</evidence>
<dbReference type="InterPro" id="IPR002797">
    <property type="entry name" value="Polysacc_synth"/>
</dbReference>
<evidence type="ECO:0000256" key="5">
    <source>
        <dbReference type="ARBA" id="ARBA00023136"/>
    </source>
</evidence>
<proteinExistence type="predicted"/>
<feature type="transmembrane region" description="Helical" evidence="6">
    <location>
        <begin position="284"/>
        <end position="305"/>
    </location>
</feature>
<gene>
    <name evidence="7" type="ORF">ELQ92_05385</name>
</gene>
<evidence type="ECO:0000256" key="2">
    <source>
        <dbReference type="ARBA" id="ARBA00022475"/>
    </source>
</evidence>
<feature type="transmembrane region" description="Helical" evidence="6">
    <location>
        <begin position="114"/>
        <end position="130"/>
    </location>
</feature>
<comment type="subcellular location">
    <subcellularLocation>
        <location evidence="1">Cell membrane</location>
        <topology evidence="1">Multi-pass membrane protein</topology>
    </subcellularLocation>
</comment>
<feature type="transmembrane region" description="Helical" evidence="6">
    <location>
        <begin position="46"/>
        <end position="70"/>
    </location>
</feature>
<dbReference type="Pfam" id="PF01943">
    <property type="entry name" value="Polysacc_synt"/>
    <property type="match status" value="1"/>
</dbReference>
<feature type="transmembrane region" description="Helical" evidence="6">
    <location>
        <begin position="91"/>
        <end position="108"/>
    </location>
</feature>
<evidence type="ECO:0000313" key="7">
    <source>
        <dbReference type="EMBL" id="RWZ68633.1"/>
    </source>
</evidence>
<feature type="transmembrane region" description="Helical" evidence="6">
    <location>
        <begin position="142"/>
        <end position="165"/>
    </location>
</feature>
<accession>A0A3S4AW31</accession>
<feature type="transmembrane region" description="Helical" evidence="6">
    <location>
        <begin position="212"/>
        <end position="233"/>
    </location>
</feature>
<evidence type="ECO:0000256" key="1">
    <source>
        <dbReference type="ARBA" id="ARBA00004651"/>
    </source>
</evidence>
<dbReference type="RefSeq" id="WP_128497898.1">
    <property type="nucleotide sequence ID" value="NZ_RZNC01000001.1"/>
</dbReference>
<protein>
    <submittedName>
        <fullName evidence="7">Uncharacterized protein</fullName>
    </submittedName>
</protein>
<dbReference type="GO" id="GO:0005886">
    <property type="term" value="C:plasma membrane"/>
    <property type="evidence" value="ECO:0007669"/>
    <property type="project" value="UniProtKB-SubCell"/>
</dbReference>
<name>A0A3S4AW31_9MICO</name>
<dbReference type="PANTHER" id="PTHR30250:SF11">
    <property type="entry name" value="O-ANTIGEN TRANSPORTER-RELATED"/>
    <property type="match status" value="1"/>
</dbReference>
<dbReference type="EMBL" id="RZNC01000001">
    <property type="protein sequence ID" value="RWZ68633.1"/>
    <property type="molecule type" value="Genomic_DNA"/>
</dbReference>
<dbReference type="PANTHER" id="PTHR30250">
    <property type="entry name" value="PST FAMILY PREDICTED COLANIC ACID TRANSPORTER"/>
    <property type="match status" value="1"/>
</dbReference>
<comment type="caution">
    <text evidence="7">The sequence shown here is derived from an EMBL/GenBank/DDBJ whole genome shotgun (WGS) entry which is preliminary data.</text>
</comment>
<dbReference type="OrthoDB" id="4964581at2"/>
<feature type="transmembrane region" description="Helical" evidence="6">
    <location>
        <begin position="12"/>
        <end position="34"/>
    </location>
</feature>
<evidence type="ECO:0000256" key="4">
    <source>
        <dbReference type="ARBA" id="ARBA00022989"/>
    </source>
</evidence>
<evidence type="ECO:0000256" key="6">
    <source>
        <dbReference type="SAM" id="Phobius"/>
    </source>
</evidence>
<keyword evidence="3 6" id="KW-0812">Transmembrane</keyword>
<keyword evidence="4 6" id="KW-1133">Transmembrane helix</keyword>
<keyword evidence="2" id="KW-1003">Cell membrane</keyword>
<dbReference type="InterPro" id="IPR050833">
    <property type="entry name" value="Poly_Biosynth_Transport"/>
</dbReference>
<reference evidence="7 8" key="1">
    <citation type="submission" date="2018-12" db="EMBL/GenBank/DDBJ databases">
        <authorList>
            <person name="Li F."/>
        </authorList>
    </citation>
    <scope>NUCLEOTIDE SEQUENCE [LARGE SCALE GENOMIC DNA]</scope>
    <source>
        <strain evidence="7 8">8H24J-4-2</strain>
    </source>
</reference>
<dbReference type="AlphaFoldDB" id="A0A3S4AW31"/>
<feature type="transmembrane region" description="Helical" evidence="6">
    <location>
        <begin position="375"/>
        <end position="397"/>
    </location>
</feature>
<feature type="transmembrane region" description="Helical" evidence="6">
    <location>
        <begin position="348"/>
        <end position="369"/>
    </location>
</feature>
<dbReference type="Proteomes" id="UP000288603">
    <property type="component" value="Unassembled WGS sequence"/>
</dbReference>
<organism evidence="7 8">
    <name type="scientific">Labedella populi</name>
    <dbReference type="NCBI Taxonomy" id="2498850"/>
    <lineage>
        <taxon>Bacteria</taxon>
        <taxon>Bacillati</taxon>
        <taxon>Actinomycetota</taxon>
        <taxon>Actinomycetes</taxon>
        <taxon>Micrococcales</taxon>
        <taxon>Microbacteriaceae</taxon>
        <taxon>Labedella</taxon>
    </lineage>
</organism>
<feature type="transmembrane region" description="Helical" evidence="6">
    <location>
        <begin position="171"/>
        <end position="191"/>
    </location>
</feature>
<evidence type="ECO:0000256" key="3">
    <source>
        <dbReference type="ARBA" id="ARBA00022692"/>
    </source>
</evidence>
<sequence length="418" mass="43167">MTGPDRARGAGAQASALALATGVSQILVAVIYVLAARDAEPSGFGLVAAAVGLGTAAVGFIDFGTNSYWIRERARGILSAEDLRRRMAAKLMFSLVVGIVWTATTALLAPESLVWMAGPIMCGIILNQTLQVPLRSAARAELVALCVLGDRVAATALFLCLIGLGSGAVDVLWLSLFVGSLISSVALLLLTPHGERLRLRDSRVLNPWSGSGYFGLSTLAISAQSLDVTLLTMVAGPVPAGVFGAVSRWTQPMALLAAAFSSVTAPFVARAGSLVSAWSQLRRAIWMPIGAVLASALAFVLAPFLVDVLLGPAYAGSADVLRVLALAAMASIVGQPMMVVLQALGRDRFAGAAMAAAVVVQLVLILVLAPTLGALGAAIASAVTQVVLLGSLIAGLWHEIRRIKRTRDAPGTDEEDDG</sequence>